<evidence type="ECO:0000313" key="9">
    <source>
        <dbReference type="Proteomes" id="UP000244920"/>
    </source>
</evidence>
<keyword evidence="9" id="KW-1185">Reference proteome</keyword>
<dbReference type="PANTHER" id="PTHR38459:SF5">
    <property type="entry name" value="CELL WALL TEICHOIC ACID GLYCOSYLATION PROTEIN GTCA"/>
    <property type="match status" value="1"/>
</dbReference>
<dbReference type="InterPro" id="IPR007267">
    <property type="entry name" value="GtrA_DPMS_TM"/>
</dbReference>
<feature type="transmembrane region" description="Helical" evidence="6">
    <location>
        <begin position="94"/>
        <end position="113"/>
    </location>
</feature>
<protein>
    <submittedName>
        <fullName evidence="8">GtrA family protein</fullName>
    </submittedName>
</protein>
<dbReference type="KEGG" id="apor:DDU33_01350"/>
<gene>
    <name evidence="8" type="ORF">DDU33_01350</name>
</gene>
<evidence type="ECO:0000256" key="6">
    <source>
        <dbReference type="SAM" id="Phobius"/>
    </source>
</evidence>
<dbReference type="EMBL" id="CP029206">
    <property type="protein sequence ID" value="AWI50230.1"/>
    <property type="molecule type" value="Genomic_DNA"/>
</dbReference>
<proteinExistence type="inferred from homology"/>
<name>A0A2U8FGX2_9PAST</name>
<evidence type="ECO:0000256" key="5">
    <source>
        <dbReference type="ARBA" id="ARBA00023136"/>
    </source>
</evidence>
<evidence type="ECO:0000256" key="1">
    <source>
        <dbReference type="ARBA" id="ARBA00004141"/>
    </source>
</evidence>
<keyword evidence="5 6" id="KW-0472">Membrane</keyword>
<evidence type="ECO:0000256" key="3">
    <source>
        <dbReference type="ARBA" id="ARBA00022692"/>
    </source>
</evidence>
<comment type="subcellular location">
    <subcellularLocation>
        <location evidence="1">Membrane</location>
        <topology evidence="1">Multi-pass membrane protein</topology>
    </subcellularLocation>
</comment>
<feature type="transmembrane region" description="Helical" evidence="6">
    <location>
        <begin position="69"/>
        <end position="88"/>
    </location>
</feature>
<evidence type="ECO:0000256" key="4">
    <source>
        <dbReference type="ARBA" id="ARBA00022989"/>
    </source>
</evidence>
<sequence>MKKIIIFLFVGCSSALIDVGTLYILNKLLLVSESLSVSVAFTAGLIFNYLCHTYLTFNKSITHSNIVKYLTVVLANYLLTLGLIKIQIQFDIDIVIAKIITLPIVAMVTFILSNKWVYK</sequence>
<accession>A0A2U8FGX2</accession>
<dbReference type="PANTHER" id="PTHR38459">
    <property type="entry name" value="PROPHAGE BACTOPRENOL-LINKED GLUCOSE TRANSLOCASE HOMOLOG"/>
    <property type="match status" value="1"/>
</dbReference>
<keyword evidence="4 6" id="KW-1133">Transmembrane helix</keyword>
<keyword evidence="3 6" id="KW-0812">Transmembrane</keyword>
<evidence type="ECO:0000256" key="2">
    <source>
        <dbReference type="ARBA" id="ARBA00009399"/>
    </source>
</evidence>
<feature type="domain" description="GtrA/DPMS transmembrane" evidence="7">
    <location>
        <begin position="7"/>
        <end position="117"/>
    </location>
</feature>
<evidence type="ECO:0000259" key="7">
    <source>
        <dbReference type="Pfam" id="PF04138"/>
    </source>
</evidence>
<comment type="similarity">
    <text evidence="2">Belongs to the GtrA family.</text>
</comment>
<dbReference type="Proteomes" id="UP000244920">
    <property type="component" value="Chromosome"/>
</dbReference>
<feature type="transmembrane region" description="Helical" evidence="6">
    <location>
        <begin position="37"/>
        <end position="57"/>
    </location>
</feature>
<dbReference type="GO" id="GO:0000271">
    <property type="term" value="P:polysaccharide biosynthetic process"/>
    <property type="evidence" value="ECO:0007669"/>
    <property type="project" value="InterPro"/>
</dbReference>
<feature type="transmembrane region" description="Helical" evidence="6">
    <location>
        <begin position="5"/>
        <end position="25"/>
    </location>
</feature>
<dbReference type="Pfam" id="PF04138">
    <property type="entry name" value="GtrA_DPMS_TM"/>
    <property type="match status" value="1"/>
</dbReference>
<dbReference type="RefSeq" id="WP_108922685.1">
    <property type="nucleotide sequence ID" value="NZ_CP029206.1"/>
</dbReference>
<reference evidence="9" key="1">
    <citation type="submission" date="2018-05" db="EMBL/GenBank/DDBJ databases">
        <title>Complete genome sequence of Actinobacillus porcitonsillarum reference strain 9953L55 (CCUG 46996).</title>
        <authorList>
            <person name="Dona V."/>
            <person name="Perreten V."/>
        </authorList>
    </citation>
    <scope>NUCLEOTIDE SEQUENCE [LARGE SCALE GENOMIC DNA]</scope>
    <source>
        <strain evidence="9">9953L55</strain>
    </source>
</reference>
<evidence type="ECO:0000313" key="8">
    <source>
        <dbReference type="EMBL" id="AWI50230.1"/>
    </source>
</evidence>
<dbReference type="AlphaFoldDB" id="A0A2U8FGX2"/>
<dbReference type="GO" id="GO:0005886">
    <property type="term" value="C:plasma membrane"/>
    <property type="evidence" value="ECO:0007669"/>
    <property type="project" value="TreeGrafter"/>
</dbReference>
<dbReference type="InterPro" id="IPR051401">
    <property type="entry name" value="GtrA_CellWall_Glycosyl"/>
</dbReference>
<organism evidence="8 9">
    <name type="scientific">Actinobacillus porcitonsillarum</name>
    <dbReference type="NCBI Taxonomy" id="189834"/>
    <lineage>
        <taxon>Bacteria</taxon>
        <taxon>Pseudomonadati</taxon>
        <taxon>Pseudomonadota</taxon>
        <taxon>Gammaproteobacteria</taxon>
        <taxon>Pasteurellales</taxon>
        <taxon>Pasteurellaceae</taxon>
        <taxon>Actinobacillus</taxon>
    </lineage>
</organism>